<dbReference type="EMBL" id="JALXMO010000004">
    <property type="protein sequence ID" value="MCT1606233.1"/>
    <property type="molecule type" value="Genomic_DNA"/>
</dbReference>
<dbReference type="SUPFAM" id="SSF52402">
    <property type="entry name" value="Adenine nucleotide alpha hydrolases-like"/>
    <property type="match status" value="2"/>
</dbReference>
<dbReference type="Gene3D" id="3.40.50.620">
    <property type="entry name" value="HUPs"/>
    <property type="match status" value="2"/>
</dbReference>
<comment type="caution">
    <text evidence="3">The sequence shown here is derived from an EMBL/GenBank/DDBJ whole genome shotgun (WGS) entry which is preliminary data.</text>
</comment>
<feature type="domain" description="UspA" evidence="2">
    <location>
        <begin position="206"/>
        <end position="347"/>
    </location>
</feature>
<dbReference type="InterPro" id="IPR006016">
    <property type="entry name" value="UspA"/>
</dbReference>
<dbReference type="InterPro" id="IPR014729">
    <property type="entry name" value="Rossmann-like_a/b/a_fold"/>
</dbReference>
<name>A0ABT2HNG8_9MICC</name>
<reference evidence="3 4" key="1">
    <citation type="submission" date="2022-04" db="EMBL/GenBank/DDBJ databases">
        <title>Human microbiome associated bacterial genomes.</title>
        <authorList>
            <person name="Sandstrom S."/>
            <person name="Salamzade R."/>
            <person name="Kalan L.R."/>
        </authorList>
    </citation>
    <scope>NUCLEOTIDE SEQUENCE [LARGE SCALE GENOMIC DNA]</scope>
    <source>
        <strain evidence="4">p3-SID767</strain>
    </source>
</reference>
<evidence type="ECO:0000256" key="1">
    <source>
        <dbReference type="ARBA" id="ARBA00008791"/>
    </source>
</evidence>
<accession>A0ABT2HNG8</accession>
<evidence type="ECO:0000313" key="4">
    <source>
        <dbReference type="Proteomes" id="UP001205046"/>
    </source>
</evidence>
<keyword evidence="4" id="KW-1185">Reference proteome</keyword>
<sequence length="362" mass="38203">MTVDGNGSLSRGVAVVVGRLADPWVRAVMDNGVQHTGSIPFEARSRDLGVLIGFDGSEHSVLALHYAARAARQRGTRLTVVTAFTIGAMAHARLVGVPEFSEEKLKQEVAESVLEEARGYLKDYPGEVSYRSAKGDAAGVLAELSGSAQLAVVGARGRGGFLGRVLGSVATALPSHAKCPTVIVPRGYRMENDDAADPFAPLESSKPVLVGVEGSAYSRVAALQAADVAAARSVSLHMVMALPPVEGALVWYPELASTDAVYIQRRQRELENALEAEATWLRGHVPDLDIITSVEIGDPVSVLTKASTSAQLTVVGTHGRRSVGTLLMGSVSRGVLLSAKGPVMVVPRLKEERLADQPHFTS</sequence>
<feature type="domain" description="UspA" evidence="2">
    <location>
        <begin position="50"/>
        <end position="185"/>
    </location>
</feature>
<proteinExistence type="inferred from homology"/>
<evidence type="ECO:0000259" key="2">
    <source>
        <dbReference type="Pfam" id="PF00582"/>
    </source>
</evidence>
<dbReference type="InterPro" id="IPR006015">
    <property type="entry name" value="Universal_stress_UspA"/>
</dbReference>
<dbReference type="Pfam" id="PF00582">
    <property type="entry name" value="Usp"/>
    <property type="match status" value="2"/>
</dbReference>
<organism evidence="3 4">
    <name type="scientific">Nesterenkonia massiliensis</name>
    <dbReference type="NCBI Taxonomy" id="1232429"/>
    <lineage>
        <taxon>Bacteria</taxon>
        <taxon>Bacillati</taxon>
        <taxon>Actinomycetota</taxon>
        <taxon>Actinomycetes</taxon>
        <taxon>Micrococcales</taxon>
        <taxon>Micrococcaceae</taxon>
        <taxon>Nesterenkonia</taxon>
    </lineage>
</organism>
<dbReference type="Proteomes" id="UP001205046">
    <property type="component" value="Unassembled WGS sequence"/>
</dbReference>
<dbReference type="PANTHER" id="PTHR46553">
    <property type="entry name" value="ADENINE NUCLEOTIDE ALPHA HYDROLASES-LIKE SUPERFAMILY PROTEIN"/>
    <property type="match status" value="1"/>
</dbReference>
<comment type="similarity">
    <text evidence="1">Belongs to the universal stress protein A family.</text>
</comment>
<dbReference type="PRINTS" id="PR01438">
    <property type="entry name" value="UNVRSLSTRESS"/>
</dbReference>
<protein>
    <submittedName>
        <fullName evidence="3">Universal stress protein</fullName>
    </submittedName>
</protein>
<dbReference type="PANTHER" id="PTHR46553:SF3">
    <property type="entry name" value="ADENINE NUCLEOTIDE ALPHA HYDROLASES-LIKE SUPERFAMILY PROTEIN"/>
    <property type="match status" value="1"/>
</dbReference>
<gene>
    <name evidence="3" type="ORF">M3B43_02605</name>
</gene>
<evidence type="ECO:0000313" key="3">
    <source>
        <dbReference type="EMBL" id="MCT1606233.1"/>
    </source>
</evidence>
<dbReference type="RefSeq" id="WP_260072425.1">
    <property type="nucleotide sequence ID" value="NZ_JALXMO010000004.1"/>
</dbReference>